<comment type="subunit">
    <text evidence="7">Monomer.</text>
</comment>
<proteinExistence type="inferred from homology"/>
<comment type="caution">
    <text evidence="9">The sequence shown here is derived from an EMBL/GenBank/DDBJ whole genome shotgun (WGS) entry which is preliminary data.</text>
</comment>
<keyword evidence="4 7" id="KW-0479">Metal-binding</keyword>
<dbReference type="NCBIfam" id="TIGR03413">
    <property type="entry name" value="GSH_gloB"/>
    <property type="match status" value="1"/>
</dbReference>
<dbReference type="CDD" id="cd07723">
    <property type="entry name" value="hydroxyacylglutathione_hydrolase_MBL-fold"/>
    <property type="match status" value="1"/>
</dbReference>
<feature type="binding site" evidence="7">
    <location>
        <position position="60"/>
    </location>
    <ligand>
        <name>Zn(2+)</name>
        <dbReference type="ChEBI" id="CHEBI:29105"/>
        <label>2</label>
    </ligand>
</feature>
<comment type="function">
    <text evidence="7">Thiolesterase that catalyzes the hydrolysis of S-D-lactoyl-glutathione to form glutathione and D-lactic acid.</text>
</comment>
<dbReference type="InterPro" id="IPR035680">
    <property type="entry name" value="Clx_II_MBL"/>
</dbReference>
<dbReference type="Pfam" id="PF00753">
    <property type="entry name" value="Lactamase_B"/>
    <property type="match status" value="1"/>
</dbReference>
<evidence type="ECO:0000256" key="3">
    <source>
        <dbReference type="ARBA" id="ARBA00006759"/>
    </source>
</evidence>
<protein>
    <recommendedName>
        <fullName evidence="7">Hydroxyacylglutathione hydrolase</fullName>
        <ecNumber evidence="7">3.1.2.6</ecNumber>
    </recommendedName>
    <alternativeName>
        <fullName evidence="7">Glyoxalase II</fullName>
        <shortName evidence="7">Glx II</shortName>
    </alternativeName>
</protein>
<feature type="binding site" evidence="7">
    <location>
        <position position="131"/>
    </location>
    <ligand>
        <name>Zn(2+)</name>
        <dbReference type="ChEBI" id="CHEBI:29105"/>
        <label>1</label>
    </ligand>
</feature>
<organism evidence="9 10">
    <name type="scientific">Neptuniibacter caesariensis</name>
    <dbReference type="NCBI Taxonomy" id="207954"/>
    <lineage>
        <taxon>Bacteria</taxon>
        <taxon>Pseudomonadati</taxon>
        <taxon>Pseudomonadota</taxon>
        <taxon>Gammaproteobacteria</taxon>
        <taxon>Oceanospirillales</taxon>
        <taxon>Oceanospirillaceae</taxon>
        <taxon>Neptuniibacter</taxon>
    </lineage>
</organism>
<comment type="cofactor">
    <cofactor evidence="7">
        <name>Zn(2+)</name>
        <dbReference type="ChEBI" id="CHEBI:29105"/>
    </cofactor>
    <text evidence="7">Binds 2 Zn(2+) ions per subunit.</text>
</comment>
<dbReference type="InterPro" id="IPR036866">
    <property type="entry name" value="RibonucZ/Hydroxyglut_hydro"/>
</dbReference>
<dbReference type="EMBL" id="AAOW01000017">
    <property type="protein sequence ID" value="EAR60499.1"/>
    <property type="molecule type" value="Genomic_DNA"/>
</dbReference>
<dbReference type="Pfam" id="PF16123">
    <property type="entry name" value="HAGH_C"/>
    <property type="match status" value="1"/>
</dbReference>
<dbReference type="InterPro" id="IPR001279">
    <property type="entry name" value="Metallo-B-lactamas"/>
</dbReference>
<evidence type="ECO:0000256" key="6">
    <source>
        <dbReference type="ARBA" id="ARBA00022833"/>
    </source>
</evidence>
<feature type="binding site" evidence="7">
    <location>
        <position position="111"/>
    </location>
    <ligand>
        <name>Zn(2+)</name>
        <dbReference type="ChEBI" id="CHEBI:29105"/>
        <label>1</label>
    </ligand>
</feature>
<comment type="similarity">
    <text evidence="3 7">Belongs to the metallo-beta-lactamase superfamily. Glyoxalase II family.</text>
</comment>
<feature type="binding site" evidence="7">
    <location>
        <position position="169"/>
    </location>
    <ligand>
        <name>Zn(2+)</name>
        <dbReference type="ChEBI" id="CHEBI:29105"/>
        <label>2</label>
    </ligand>
</feature>
<dbReference type="HAMAP" id="MF_01374">
    <property type="entry name" value="Glyoxalase_2"/>
    <property type="match status" value="1"/>
</dbReference>
<feature type="domain" description="Metallo-beta-lactamase" evidence="8">
    <location>
        <begin position="12"/>
        <end position="169"/>
    </location>
</feature>
<evidence type="ECO:0000256" key="2">
    <source>
        <dbReference type="ARBA" id="ARBA00004963"/>
    </source>
</evidence>
<dbReference type="GO" id="GO:0004416">
    <property type="term" value="F:hydroxyacylglutathione hydrolase activity"/>
    <property type="evidence" value="ECO:0007669"/>
    <property type="project" value="UniProtKB-UniRule"/>
</dbReference>
<dbReference type="AlphaFoldDB" id="A0A7U8C5X9"/>
<dbReference type="SUPFAM" id="SSF56281">
    <property type="entry name" value="Metallo-hydrolase/oxidoreductase"/>
    <property type="match status" value="1"/>
</dbReference>
<feature type="binding site" evidence="7">
    <location>
        <position position="59"/>
    </location>
    <ligand>
        <name>Zn(2+)</name>
        <dbReference type="ChEBI" id="CHEBI:29105"/>
        <label>2</label>
    </ligand>
</feature>
<dbReference type="InterPro" id="IPR032282">
    <property type="entry name" value="HAGH_C"/>
</dbReference>
<comment type="pathway">
    <text evidence="2 7">Secondary metabolite metabolism; methylglyoxal degradation; (R)-lactate from methylglyoxal: step 2/2.</text>
</comment>
<dbReference type="Proteomes" id="UP000002171">
    <property type="component" value="Unassembled WGS sequence"/>
</dbReference>
<dbReference type="EC" id="3.1.2.6" evidence="7"/>
<evidence type="ECO:0000256" key="1">
    <source>
        <dbReference type="ARBA" id="ARBA00001623"/>
    </source>
</evidence>
<keyword evidence="6 7" id="KW-0862">Zinc</keyword>
<dbReference type="PANTHER" id="PTHR43705">
    <property type="entry name" value="HYDROXYACYLGLUTATHIONE HYDROLASE"/>
    <property type="match status" value="1"/>
</dbReference>
<comment type="catalytic activity">
    <reaction evidence="1 7">
        <text>an S-(2-hydroxyacyl)glutathione + H2O = a 2-hydroxy carboxylate + glutathione + H(+)</text>
        <dbReference type="Rhea" id="RHEA:21864"/>
        <dbReference type="ChEBI" id="CHEBI:15377"/>
        <dbReference type="ChEBI" id="CHEBI:15378"/>
        <dbReference type="ChEBI" id="CHEBI:57925"/>
        <dbReference type="ChEBI" id="CHEBI:58896"/>
        <dbReference type="ChEBI" id="CHEBI:71261"/>
        <dbReference type="EC" id="3.1.2.6"/>
    </reaction>
</comment>
<dbReference type="InterPro" id="IPR050110">
    <property type="entry name" value="Glyoxalase_II_hydrolase"/>
</dbReference>
<dbReference type="UniPathway" id="UPA00619">
    <property type="reaction ID" value="UER00676"/>
</dbReference>
<keyword evidence="10" id="KW-1185">Reference proteome</keyword>
<dbReference type="InterPro" id="IPR017782">
    <property type="entry name" value="Hydroxyacylglutathione_Hdrlase"/>
</dbReference>
<dbReference type="RefSeq" id="WP_007019512.1">
    <property type="nucleotide sequence ID" value="NZ_CH724125.1"/>
</dbReference>
<accession>A0A7U8C5X9</accession>
<dbReference type="Gene3D" id="3.60.15.10">
    <property type="entry name" value="Ribonuclease Z/Hydroxyacylglutathione hydrolase-like"/>
    <property type="match status" value="1"/>
</dbReference>
<evidence type="ECO:0000256" key="7">
    <source>
        <dbReference type="HAMAP-Rule" id="MF_01374"/>
    </source>
</evidence>
<evidence type="ECO:0000313" key="9">
    <source>
        <dbReference type="EMBL" id="EAR60499.1"/>
    </source>
</evidence>
<evidence type="ECO:0000256" key="5">
    <source>
        <dbReference type="ARBA" id="ARBA00022801"/>
    </source>
</evidence>
<dbReference type="GO" id="GO:0046872">
    <property type="term" value="F:metal ion binding"/>
    <property type="evidence" value="ECO:0007669"/>
    <property type="project" value="UniProtKB-KW"/>
</dbReference>
<feature type="binding site" evidence="7">
    <location>
        <position position="55"/>
    </location>
    <ligand>
        <name>Zn(2+)</name>
        <dbReference type="ChEBI" id="CHEBI:29105"/>
        <label>1</label>
    </ligand>
</feature>
<dbReference type="PIRSF" id="PIRSF005457">
    <property type="entry name" value="Glx"/>
    <property type="match status" value="1"/>
</dbReference>
<dbReference type="OrthoDB" id="9802248at2"/>
<evidence type="ECO:0000256" key="4">
    <source>
        <dbReference type="ARBA" id="ARBA00022723"/>
    </source>
</evidence>
<feature type="binding site" evidence="7">
    <location>
        <position position="57"/>
    </location>
    <ligand>
        <name>Zn(2+)</name>
        <dbReference type="ChEBI" id="CHEBI:29105"/>
        <label>1</label>
    </ligand>
</feature>
<evidence type="ECO:0000259" key="8">
    <source>
        <dbReference type="SMART" id="SM00849"/>
    </source>
</evidence>
<sequence>MFSVTPIPAFSDNYIWVIASPDSNMVAVVDPGDEAPVLAYLEENNLQLTAILITHHHNDHTGGVEALKDRFKTPVYGPANSPFQGITHPLNDGDSIQLMGASVAIKAIPGHTLDHISYYSERHKPQLFCGDTLFLAGCGRLFEGTAKQMLNAMNYFASLPDDTEVYCTHEYSMANLSFAEAVEPNNDAIKNAIRRCAEQREQDQPTLPTSIAEEKLINPFMRTQHEDVVSAALGFSRASLSNEVEVFASIREWKNQF</sequence>
<evidence type="ECO:0000313" key="10">
    <source>
        <dbReference type="Proteomes" id="UP000002171"/>
    </source>
</evidence>
<dbReference type="GO" id="GO:0019243">
    <property type="term" value="P:methylglyoxal catabolic process to D-lactate via S-lactoyl-glutathione"/>
    <property type="evidence" value="ECO:0007669"/>
    <property type="project" value="UniProtKB-UniRule"/>
</dbReference>
<keyword evidence="5 7" id="KW-0378">Hydrolase</keyword>
<name>A0A7U8C5X9_NEPCE</name>
<feature type="binding site" evidence="7">
    <location>
        <position position="131"/>
    </location>
    <ligand>
        <name>Zn(2+)</name>
        <dbReference type="ChEBI" id="CHEBI:29105"/>
        <label>2</label>
    </ligand>
</feature>
<gene>
    <name evidence="7" type="primary">gloB</name>
    <name evidence="9" type="ORF">MED92_09221</name>
</gene>
<reference evidence="9 10" key="1">
    <citation type="submission" date="2006-02" db="EMBL/GenBank/DDBJ databases">
        <authorList>
            <person name="Pinhassi J."/>
            <person name="Pedros-Alio C."/>
            <person name="Ferriera S."/>
            <person name="Johnson J."/>
            <person name="Kravitz S."/>
            <person name="Halpern A."/>
            <person name="Remington K."/>
            <person name="Beeson K."/>
            <person name="Tran B."/>
            <person name="Rogers Y.-H."/>
            <person name="Friedman R."/>
            <person name="Venter J.C."/>
        </authorList>
    </citation>
    <scope>NUCLEOTIDE SEQUENCE [LARGE SCALE GENOMIC DNA]</scope>
    <source>
        <strain evidence="9 10">MED92</strain>
    </source>
</reference>
<dbReference type="SMART" id="SM00849">
    <property type="entry name" value="Lactamase_B"/>
    <property type="match status" value="1"/>
</dbReference>
<dbReference type="PANTHER" id="PTHR43705:SF1">
    <property type="entry name" value="HYDROXYACYLGLUTATHIONE HYDROLASE GLOB"/>
    <property type="match status" value="1"/>
</dbReference>